<evidence type="ECO:0000313" key="2">
    <source>
        <dbReference type="EMBL" id="SDR72862.1"/>
    </source>
</evidence>
<gene>
    <name evidence="2" type="ORF">SAMN05216421_0147</name>
</gene>
<feature type="transmembrane region" description="Helical" evidence="1">
    <location>
        <begin position="130"/>
        <end position="150"/>
    </location>
</feature>
<feature type="transmembrane region" description="Helical" evidence="1">
    <location>
        <begin position="18"/>
        <end position="41"/>
    </location>
</feature>
<sequence length="159" mass="17586">MVHLVSGISQQGDARRSFWYAVLVGIGVMAAVDEIVFHQLLQWHHFVDLATPFIGILSDGVLHAIELLATAVGFVLLVGLARERMLHVAMVWAGVLMGSGGFQLFDGVVNHKILRIHQVRYGVDPLLYDLTWNAVGIALLVVGFCVLSRFRREGRDVAR</sequence>
<keyword evidence="1" id="KW-0812">Transmembrane</keyword>
<dbReference type="InterPro" id="IPR018719">
    <property type="entry name" value="DUF2243_membrane"/>
</dbReference>
<dbReference type="Pfam" id="PF10002">
    <property type="entry name" value="DUF2243"/>
    <property type="match status" value="1"/>
</dbReference>
<dbReference type="Proteomes" id="UP000243207">
    <property type="component" value="Chromosome I"/>
</dbReference>
<feature type="transmembrane region" description="Helical" evidence="1">
    <location>
        <begin position="88"/>
        <end position="105"/>
    </location>
</feature>
<accession>A0A1H1LEX8</accession>
<name>A0A1H1LEX8_9GAMM</name>
<dbReference type="EMBL" id="LT629736">
    <property type="protein sequence ID" value="SDR72862.1"/>
    <property type="molecule type" value="Genomic_DNA"/>
</dbReference>
<protein>
    <submittedName>
        <fullName evidence="2">Uncharacterized membrane protein</fullName>
    </submittedName>
</protein>
<dbReference type="AlphaFoldDB" id="A0A1H1LEX8"/>
<proteinExistence type="predicted"/>
<reference evidence="3" key="1">
    <citation type="submission" date="2016-10" db="EMBL/GenBank/DDBJ databases">
        <authorList>
            <person name="Varghese N."/>
            <person name="Submissions S."/>
        </authorList>
    </citation>
    <scope>NUCLEOTIDE SEQUENCE [LARGE SCALE GENOMIC DNA]</scope>
    <source>
        <strain evidence="3">NRRL B-51270</strain>
    </source>
</reference>
<organism evidence="2 3">
    <name type="scientific">Halopseudomonas xinjiangensis</name>
    <dbReference type="NCBI Taxonomy" id="487184"/>
    <lineage>
        <taxon>Bacteria</taxon>
        <taxon>Pseudomonadati</taxon>
        <taxon>Pseudomonadota</taxon>
        <taxon>Gammaproteobacteria</taxon>
        <taxon>Pseudomonadales</taxon>
        <taxon>Pseudomonadaceae</taxon>
        <taxon>Halopseudomonas</taxon>
    </lineage>
</organism>
<keyword evidence="1" id="KW-0472">Membrane</keyword>
<keyword evidence="1" id="KW-1133">Transmembrane helix</keyword>
<evidence type="ECO:0000256" key="1">
    <source>
        <dbReference type="SAM" id="Phobius"/>
    </source>
</evidence>
<feature type="transmembrane region" description="Helical" evidence="1">
    <location>
        <begin position="61"/>
        <end position="81"/>
    </location>
</feature>
<keyword evidence="3" id="KW-1185">Reference proteome</keyword>
<evidence type="ECO:0000313" key="3">
    <source>
        <dbReference type="Proteomes" id="UP000243207"/>
    </source>
</evidence>
<dbReference type="STRING" id="487184.SAMN05216421_0147"/>